<reference evidence="2 3" key="1">
    <citation type="submission" date="2024-02" db="EMBL/GenBank/DDBJ databases">
        <title>Discinaceae phylogenomics.</title>
        <authorList>
            <person name="Dirks A.C."/>
            <person name="James T.Y."/>
        </authorList>
    </citation>
    <scope>NUCLEOTIDE SEQUENCE [LARGE SCALE GENOMIC DNA]</scope>
    <source>
        <strain evidence="2 3">ACD0624</strain>
    </source>
</reference>
<protein>
    <submittedName>
        <fullName evidence="2">Uncharacterized protein</fullName>
    </submittedName>
</protein>
<evidence type="ECO:0000313" key="3">
    <source>
        <dbReference type="Proteomes" id="UP001447188"/>
    </source>
</evidence>
<name>A0ABR3GV88_9PEZI</name>
<accession>A0ABR3GV88</accession>
<organism evidence="2 3">
    <name type="scientific">Discina gigas</name>
    <dbReference type="NCBI Taxonomy" id="1032678"/>
    <lineage>
        <taxon>Eukaryota</taxon>
        <taxon>Fungi</taxon>
        <taxon>Dikarya</taxon>
        <taxon>Ascomycota</taxon>
        <taxon>Pezizomycotina</taxon>
        <taxon>Pezizomycetes</taxon>
        <taxon>Pezizales</taxon>
        <taxon>Discinaceae</taxon>
        <taxon>Discina</taxon>
    </lineage>
</organism>
<dbReference type="EMBL" id="JBBBZM010000008">
    <property type="protein sequence ID" value="KAL0639859.1"/>
    <property type="molecule type" value="Genomic_DNA"/>
</dbReference>
<gene>
    <name evidence="2" type="ORF">Q9L58_001176</name>
</gene>
<feature type="region of interest" description="Disordered" evidence="1">
    <location>
        <begin position="1"/>
        <end position="55"/>
    </location>
</feature>
<sequence length="174" mass="19963">MDRNSVDHFTISGYTPGRETPVARGYGRRYSASDSSQYGAHSYGNAPFRGRHQLPHNDQHASLTELASSSVPVLLATRPVTRRGEVRPSLGRSGTEAGNRARTYWHEDLQERRTVHFVNPRESASPEKERKRDIIRKKWKNVIQVIKDLGNYSHRRDTGDERRERVRRSISAPM</sequence>
<keyword evidence="3" id="KW-1185">Reference proteome</keyword>
<dbReference type="Proteomes" id="UP001447188">
    <property type="component" value="Unassembled WGS sequence"/>
</dbReference>
<comment type="caution">
    <text evidence="2">The sequence shown here is derived from an EMBL/GenBank/DDBJ whole genome shotgun (WGS) entry which is preliminary data.</text>
</comment>
<feature type="region of interest" description="Disordered" evidence="1">
    <location>
        <begin position="152"/>
        <end position="174"/>
    </location>
</feature>
<proteinExistence type="predicted"/>
<evidence type="ECO:0000313" key="2">
    <source>
        <dbReference type="EMBL" id="KAL0639859.1"/>
    </source>
</evidence>
<feature type="compositionally biased region" description="Basic and acidic residues" evidence="1">
    <location>
        <begin position="154"/>
        <end position="164"/>
    </location>
</feature>
<evidence type="ECO:0000256" key="1">
    <source>
        <dbReference type="SAM" id="MobiDB-lite"/>
    </source>
</evidence>